<dbReference type="AlphaFoldDB" id="A0A396RP58"/>
<proteinExistence type="predicted"/>
<dbReference type="Gene3D" id="1.10.10.2830">
    <property type="match status" value="1"/>
</dbReference>
<reference evidence="3 4" key="1">
    <citation type="submission" date="2018-08" db="EMBL/GenBank/DDBJ databases">
        <title>The multiple taxonomic identification of Sphingomonas gilva.</title>
        <authorList>
            <person name="Zhu D."/>
            <person name="Zheng S."/>
        </authorList>
    </citation>
    <scope>NUCLEOTIDE SEQUENCE [LARGE SCALE GENOMIC DNA]</scope>
    <source>
        <strain evidence="3 4">ZDH117</strain>
    </source>
</reference>
<name>A0A396RP58_9SPHN</name>
<feature type="region of interest" description="Disordered" evidence="1">
    <location>
        <begin position="571"/>
        <end position="597"/>
    </location>
</feature>
<dbReference type="Gene3D" id="3.90.1530.30">
    <property type="match status" value="1"/>
</dbReference>
<dbReference type="SUPFAM" id="SSF110849">
    <property type="entry name" value="ParB/Sulfiredoxin"/>
    <property type="match status" value="1"/>
</dbReference>
<dbReference type="Pfam" id="PF02195">
    <property type="entry name" value="ParB_N"/>
    <property type="match status" value="1"/>
</dbReference>
<dbReference type="SUPFAM" id="SSF109709">
    <property type="entry name" value="KorB DNA-binding domain-like"/>
    <property type="match status" value="1"/>
</dbReference>
<dbReference type="PANTHER" id="PTHR33375">
    <property type="entry name" value="CHROMOSOME-PARTITIONING PROTEIN PARB-RELATED"/>
    <property type="match status" value="1"/>
</dbReference>
<organism evidence="3 4">
    <name type="scientific">Sphingomonas gilva</name>
    <dbReference type="NCBI Taxonomy" id="2305907"/>
    <lineage>
        <taxon>Bacteria</taxon>
        <taxon>Pseudomonadati</taxon>
        <taxon>Pseudomonadota</taxon>
        <taxon>Alphaproteobacteria</taxon>
        <taxon>Sphingomonadales</taxon>
        <taxon>Sphingomonadaceae</taxon>
        <taxon>Sphingomonas</taxon>
    </lineage>
</organism>
<sequence length="597" mass="65174">MKLDFIDLGKLTVSKANMRYGKKAPDVSDLLPTVRKRGVIQPLIVRPNCGPDAFEIVAGSRRFHAAKIIAEERRDEGEAAEPLPCAILDPGDDADAIEASLIENLARLDPDEVTQWENFVRLVKEGRKPEEIAATFGLPDLTVRRVLALGNLLPRIRDLYRAEKIDGATVRHLTLASKSQQRAWLALYDDADSYVPTGHQLKAWLFGGQSISTKHALFDVDAYAGQTIGTLFEEDRYFADADAFWTAQNAAIEAKRTDYLDTGWSDVVILPPSERFQSWEHERAAKRKGGRVYIEVRNTGEVTCHEGYVTRHEARRIASGAQSASEKPKRPEVTSTMQTYIDLHRHAAVRAALTGHPAVALRLMVAHAIAGSHLWSVKIERQDTRNEEVRESVETCAAEAAFDDRRRAVLGLLGFDPEAPTVTKGNGDAYGLAGLFLRLLDLPDACVMEVIAIVIGETLASGSAAVEAVGLHIGVHMARYWQADDAFFDLIRDKEVLTRIVAEVAGEGVASANAGEKIKTMKKIVRDHLGGENGRAKVEGWVPKWMAFPPSAYTARGGVGTVEANALVEAARLPDDAPDPDAPEGAGASAETERLAA</sequence>
<keyword evidence="4" id="KW-1185">Reference proteome</keyword>
<gene>
    <name evidence="3" type="ORF">D1610_06820</name>
</gene>
<accession>A0A396RP58</accession>
<dbReference type="InterPro" id="IPR003115">
    <property type="entry name" value="ParB_N"/>
</dbReference>
<dbReference type="InterPro" id="IPR036086">
    <property type="entry name" value="ParB/Sulfiredoxin_sf"/>
</dbReference>
<dbReference type="OrthoDB" id="9813122at2"/>
<dbReference type="EMBL" id="QWLV01000002">
    <property type="protein sequence ID" value="RHW18189.1"/>
    <property type="molecule type" value="Genomic_DNA"/>
</dbReference>
<dbReference type="RefSeq" id="WP_118863379.1">
    <property type="nucleotide sequence ID" value="NZ_QWLV01000002.1"/>
</dbReference>
<dbReference type="GO" id="GO:0007059">
    <property type="term" value="P:chromosome segregation"/>
    <property type="evidence" value="ECO:0007669"/>
    <property type="project" value="TreeGrafter"/>
</dbReference>
<feature type="domain" description="ParB-like N-terminal" evidence="2">
    <location>
        <begin position="4"/>
        <end position="105"/>
    </location>
</feature>
<evidence type="ECO:0000259" key="2">
    <source>
        <dbReference type="SMART" id="SM00470"/>
    </source>
</evidence>
<dbReference type="PANTHER" id="PTHR33375:SF7">
    <property type="entry name" value="CHROMOSOME 2-PARTITIONING PROTEIN PARB-RELATED"/>
    <property type="match status" value="1"/>
</dbReference>
<evidence type="ECO:0000313" key="4">
    <source>
        <dbReference type="Proteomes" id="UP000266693"/>
    </source>
</evidence>
<evidence type="ECO:0000313" key="3">
    <source>
        <dbReference type="EMBL" id="RHW18189.1"/>
    </source>
</evidence>
<dbReference type="InterPro" id="IPR050336">
    <property type="entry name" value="Chromosome_partition/occlusion"/>
</dbReference>
<dbReference type="SMART" id="SM00470">
    <property type="entry name" value="ParB"/>
    <property type="match status" value="1"/>
</dbReference>
<dbReference type="Proteomes" id="UP000266693">
    <property type="component" value="Unassembled WGS sequence"/>
</dbReference>
<evidence type="ECO:0000256" key="1">
    <source>
        <dbReference type="SAM" id="MobiDB-lite"/>
    </source>
</evidence>
<comment type="caution">
    <text evidence="3">The sequence shown here is derived from an EMBL/GenBank/DDBJ whole genome shotgun (WGS) entry which is preliminary data.</text>
</comment>
<protein>
    <submittedName>
        <fullName evidence="3">Chromosome partitioning protein ParB</fullName>
    </submittedName>
</protein>
<dbReference type="GO" id="GO:0005694">
    <property type="term" value="C:chromosome"/>
    <property type="evidence" value="ECO:0007669"/>
    <property type="project" value="TreeGrafter"/>
</dbReference>